<evidence type="ECO:0000313" key="3">
    <source>
        <dbReference type="Proteomes" id="UP000016023"/>
    </source>
</evidence>
<reference evidence="2" key="1">
    <citation type="submission" date="2011-12" db="EMBL/GenBank/DDBJ databases">
        <title>The Genome Sequence of Prevotella micans F0438.</title>
        <authorList>
            <consortium name="The Broad Institute Genome Sequencing Platform"/>
            <person name="Earl A."/>
            <person name="Ward D."/>
            <person name="Feldgarden M."/>
            <person name="Gevers D."/>
            <person name="Izard J."/>
            <person name="Baranova O.V."/>
            <person name="Blanton J.M."/>
            <person name="Wade W.G."/>
            <person name="Dewhirst F.E."/>
            <person name="Young S.K."/>
            <person name="Zeng Q."/>
            <person name="Gargeya S."/>
            <person name="Fitzgerald M."/>
            <person name="Haas B."/>
            <person name="Abouelleil A."/>
            <person name="Alvarado L."/>
            <person name="Arachchi H.M."/>
            <person name="Berlin A."/>
            <person name="Chapman S.B."/>
            <person name="Gearin G."/>
            <person name="Goldberg J."/>
            <person name="Griggs A."/>
            <person name="Gujja S."/>
            <person name="Hansen M."/>
            <person name="Heiman D."/>
            <person name="Howarth C."/>
            <person name="Larimer J."/>
            <person name="Lui A."/>
            <person name="MacDonald P.J.P."/>
            <person name="McCowen C."/>
            <person name="Montmayeur A."/>
            <person name="Murphy C."/>
            <person name="Neiman D."/>
            <person name="Pearson M."/>
            <person name="Priest M."/>
            <person name="Roberts A."/>
            <person name="Saif S."/>
            <person name="Shea T."/>
            <person name="Sisk P."/>
            <person name="Stolte C."/>
            <person name="Sykes S."/>
            <person name="Wortman J."/>
            <person name="Nusbaum C."/>
            <person name="Birren B."/>
        </authorList>
    </citation>
    <scope>NUCLEOTIDE SEQUENCE [LARGE SCALE GENOMIC DNA]</scope>
    <source>
        <strain evidence="2">F0438</strain>
    </source>
</reference>
<dbReference type="Proteomes" id="UP000016023">
    <property type="component" value="Unassembled WGS sequence"/>
</dbReference>
<proteinExistence type="predicted"/>
<dbReference type="eggNOG" id="ENOG502ZBIE">
    <property type="taxonomic scope" value="Bacteria"/>
</dbReference>
<dbReference type="PROSITE" id="PS51257">
    <property type="entry name" value="PROKAR_LIPOPROTEIN"/>
    <property type="match status" value="1"/>
</dbReference>
<name>H1Q0W9_9BACT</name>
<dbReference type="PATRIC" id="fig|883158.3.peg.569"/>
<sequence length="479" mass="53540">MKAKTIALVAALISISFISCDDTTDSIGSSLIGQTDNLKVMVDTFNVISRSILADSVIARTGTGFLGRMKDPETGATITGNFMAQLHVLNNYGLPTLDSIMSRDQNNEIIADSCDIKLFYASYNGDSTSQMKLTAYELNHPVEEGQIYYSNLDPQALGYIRMGGIAEKRTYTLINFTEPESVRKDSTYVKNIDIKLNKQYTDKNGQTYNNYGTYLIRKYLQDSTAFRNSYRFLHEVCPGFYFKTTYGIGSMAHVEAVQLNIYFNLRVNNKIRAASTNFNSTEEVLQITNFSQDRGQLEQMAQTPGYTFLKTPAGLFTELTLPVDSIMKGHEKDTLNSVKLDLKRVNNTSFSHFQMPFPKDILILPADSLSSFFARNKVIDYQTSFTATYSSATNSYTFNNLAALIKYFHRTKQNASSNWAKVILVPVDVQTTSSQYGSKTLTRIIKISNLMELSSVKLFGGAANPDAIKLSVVYSKFNG</sequence>
<dbReference type="RefSeq" id="WP_006951602.1">
    <property type="nucleotide sequence ID" value="NZ_JH594521.1"/>
</dbReference>
<evidence type="ECO:0008006" key="4">
    <source>
        <dbReference type="Google" id="ProtNLM"/>
    </source>
</evidence>
<dbReference type="EMBL" id="AGWK01000018">
    <property type="protein sequence ID" value="EHO72797.1"/>
    <property type="molecule type" value="Genomic_DNA"/>
</dbReference>
<keyword evidence="3" id="KW-1185">Reference proteome</keyword>
<evidence type="ECO:0000256" key="1">
    <source>
        <dbReference type="SAM" id="SignalP"/>
    </source>
</evidence>
<keyword evidence="1" id="KW-0732">Signal</keyword>
<dbReference type="HOGENOM" id="CLU_041004_0_0_10"/>
<comment type="caution">
    <text evidence="2">The sequence shown here is derived from an EMBL/GenBank/DDBJ whole genome shotgun (WGS) entry which is preliminary data.</text>
</comment>
<protein>
    <recommendedName>
        <fullName evidence="4">DUF4270 domain-containing protein</fullName>
    </recommendedName>
</protein>
<dbReference type="AlphaFoldDB" id="H1Q0W9"/>
<accession>H1Q0W9</accession>
<dbReference type="Pfam" id="PF14092">
    <property type="entry name" value="DUF4270"/>
    <property type="match status" value="1"/>
</dbReference>
<feature type="chain" id="PRO_5003553647" description="DUF4270 domain-containing protein" evidence="1">
    <location>
        <begin position="22"/>
        <end position="479"/>
    </location>
</feature>
<feature type="signal peptide" evidence="1">
    <location>
        <begin position="1"/>
        <end position="21"/>
    </location>
</feature>
<dbReference type="STRING" id="883158.HMPREF9140_00557"/>
<gene>
    <name evidence="2" type="ORF">HMPREF9140_00557</name>
</gene>
<evidence type="ECO:0000313" key="2">
    <source>
        <dbReference type="EMBL" id="EHO72797.1"/>
    </source>
</evidence>
<dbReference type="InterPro" id="IPR025366">
    <property type="entry name" value="DUF4270"/>
</dbReference>
<organism evidence="2 3">
    <name type="scientific">Prevotella micans F0438</name>
    <dbReference type="NCBI Taxonomy" id="883158"/>
    <lineage>
        <taxon>Bacteria</taxon>
        <taxon>Pseudomonadati</taxon>
        <taxon>Bacteroidota</taxon>
        <taxon>Bacteroidia</taxon>
        <taxon>Bacteroidales</taxon>
        <taxon>Prevotellaceae</taxon>
        <taxon>Prevotella</taxon>
    </lineage>
</organism>